<dbReference type="OrthoDB" id="2016285at2759"/>
<feature type="transmembrane region" description="Helical" evidence="5">
    <location>
        <begin position="16"/>
        <end position="38"/>
    </location>
</feature>
<dbReference type="CDD" id="cd02440">
    <property type="entry name" value="AdoMet_MTases"/>
    <property type="match status" value="1"/>
</dbReference>
<accession>A0A9P7GGG4</accession>
<feature type="active site" description="Proton acceptor" evidence="4">
    <location>
        <position position="437"/>
    </location>
</feature>
<comment type="caution">
    <text evidence="7">The sequence shown here is derived from an EMBL/GenBank/DDBJ whole genome shotgun (WGS) entry which is preliminary data.</text>
</comment>
<dbReference type="PROSITE" id="PS51006">
    <property type="entry name" value="PABS_2"/>
    <property type="match status" value="1"/>
</dbReference>
<dbReference type="AlphaFoldDB" id="A0A9P7GGG4"/>
<evidence type="ECO:0000313" key="7">
    <source>
        <dbReference type="EMBL" id="KAG5648860.1"/>
    </source>
</evidence>
<dbReference type="Gene3D" id="3.40.50.150">
    <property type="entry name" value="Vaccinia Virus protein VP39"/>
    <property type="match status" value="1"/>
</dbReference>
<keyword evidence="8" id="KW-1185">Reference proteome</keyword>
<evidence type="ECO:0000259" key="6">
    <source>
        <dbReference type="PROSITE" id="PS51006"/>
    </source>
</evidence>
<feature type="transmembrane region" description="Helical" evidence="5">
    <location>
        <begin position="50"/>
        <end position="71"/>
    </location>
</feature>
<dbReference type="GO" id="GO:0016740">
    <property type="term" value="F:transferase activity"/>
    <property type="evidence" value="ECO:0007669"/>
    <property type="project" value="UniProtKB-UniRule"/>
</dbReference>
<evidence type="ECO:0000256" key="5">
    <source>
        <dbReference type="SAM" id="Phobius"/>
    </source>
</evidence>
<dbReference type="EMBL" id="JABCKV010000001">
    <property type="protein sequence ID" value="KAG5648860.1"/>
    <property type="molecule type" value="Genomic_DNA"/>
</dbReference>
<evidence type="ECO:0000256" key="2">
    <source>
        <dbReference type="ARBA" id="ARBA00022679"/>
    </source>
</evidence>
<protein>
    <recommendedName>
        <fullName evidence="6">PABS domain-containing protein</fullName>
    </recommendedName>
</protein>
<dbReference type="SUPFAM" id="SSF53335">
    <property type="entry name" value="S-adenosyl-L-methionine-dependent methyltransferases"/>
    <property type="match status" value="1"/>
</dbReference>
<proteinExistence type="inferred from homology"/>
<feature type="transmembrane region" description="Helical" evidence="5">
    <location>
        <begin position="109"/>
        <end position="130"/>
    </location>
</feature>
<gene>
    <name evidence="7" type="ORF">DXG03_000209</name>
</gene>
<dbReference type="NCBIfam" id="NF037959">
    <property type="entry name" value="MFS_SpdSyn"/>
    <property type="match status" value="1"/>
</dbReference>
<dbReference type="PANTHER" id="PTHR43317">
    <property type="entry name" value="THERMOSPERMINE SYNTHASE ACAULIS5"/>
    <property type="match status" value="1"/>
</dbReference>
<reference evidence="7" key="2">
    <citation type="submission" date="2021-10" db="EMBL/GenBank/DDBJ databases">
        <title>Phylogenomics reveals ancestral predisposition of the termite-cultivated fungus Termitomyces towards a domesticated lifestyle.</title>
        <authorList>
            <person name="Auxier B."/>
            <person name="Grum-Grzhimaylo A."/>
            <person name="Cardenas M.E."/>
            <person name="Lodge J.D."/>
            <person name="Laessoe T."/>
            <person name="Pedersen O."/>
            <person name="Smith M.E."/>
            <person name="Kuyper T.W."/>
            <person name="Franco-Molano E.A."/>
            <person name="Baroni T.J."/>
            <person name="Aanen D.K."/>
        </authorList>
    </citation>
    <scope>NUCLEOTIDE SEQUENCE</scope>
    <source>
        <strain evidence="7">AP01</strain>
        <tissue evidence="7">Mycelium</tissue>
    </source>
</reference>
<sequence>MPASGPAGTVSRAPSVGVLEIASATLGLVSISLILFAYERALIPLYGSGPTTYLLNKIVLATVLLAAVISLNTTRTWLYTAIALAAAPNATYWGAVWTSRMKDPVVGPALTHAVVLAPLIFFLTTSVVGAKLTPTDRQHSSASVPFSSRVIAAGVTFLVGRRLSQRVWSNLELLNNISESQFYLVLAGLSWCLYICKSSFPLASPKRKGLSLSEIQIKSILVVAFVAFWGSTYEKLSSPVLPHPLKETFTHPNAPIQVHFSVQSVTGLIVVGEVLPPHGYDGQADQVMHSLRYLRASHSLLGGVWTESKVHTLDDEPPVIDSLGKQLGDSIYSTFVLQEAVRLVNSTERGKAESIEHVLVIGLGTGISATAFSRHGLSTTIVEIDPAVYDAARRFFGLPNPGPGNVFLEDARGWAANKRDSIQAGNKETLYDIVVHDCFSGGGVPEHIFTVEFWKDLKMVMQPEGIVVVVSTIRLPRALRSSLRGTELRRDPQD</sequence>
<evidence type="ECO:0000313" key="8">
    <source>
        <dbReference type="Proteomes" id="UP000775547"/>
    </source>
</evidence>
<feature type="transmembrane region" description="Helical" evidence="5">
    <location>
        <begin position="77"/>
        <end position="97"/>
    </location>
</feature>
<dbReference type="PANTHER" id="PTHR43317:SF1">
    <property type="entry name" value="THERMOSPERMINE SYNTHASE ACAULIS5"/>
    <property type="match status" value="1"/>
</dbReference>
<name>A0A9P7GGG4_9AGAR</name>
<keyword evidence="3 4" id="KW-0620">Polyamine biosynthesis</keyword>
<feature type="domain" description="PABS" evidence="6">
    <location>
        <begin position="353"/>
        <end position="494"/>
    </location>
</feature>
<comment type="similarity">
    <text evidence="1">Belongs to the spermidine/spermine synthase family.</text>
</comment>
<keyword evidence="2 4" id="KW-0808">Transferase</keyword>
<keyword evidence="5" id="KW-1133">Transmembrane helix</keyword>
<dbReference type="Pfam" id="PF01564">
    <property type="entry name" value="Spermine_synth"/>
    <property type="match status" value="1"/>
</dbReference>
<evidence type="ECO:0000256" key="4">
    <source>
        <dbReference type="PROSITE-ProRule" id="PRU00354"/>
    </source>
</evidence>
<organism evidence="7 8">
    <name type="scientific">Asterophora parasitica</name>
    <dbReference type="NCBI Taxonomy" id="117018"/>
    <lineage>
        <taxon>Eukaryota</taxon>
        <taxon>Fungi</taxon>
        <taxon>Dikarya</taxon>
        <taxon>Basidiomycota</taxon>
        <taxon>Agaricomycotina</taxon>
        <taxon>Agaricomycetes</taxon>
        <taxon>Agaricomycetidae</taxon>
        <taxon>Agaricales</taxon>
        <taxon>Tricholomatineae</taxon>
        <taxon>Lyophyllaceae</taxon>
        <taxon>Asterophora</taxon>
    </lineage>
</organism>
<dbReference type="GO" id="GO:0006596">
    <property type="term" value="P:polyamine biosynthetic process"/>
    <property type="evidence" value="ECO:0007669"/>
    <property type="project" value="UniProtKB-UniRule"/>
</dbReference>
<dbReference type="InterPro" id="IPR030374">
    <property type="entry name" value="PABS"/>
</dbReference>
<dbReference type="InterPro" id="IPR029063">
    <property type="entry name" value="SAM-dependent_MTases_sf"/>
</dbReference>
<reference evidence="7" key="1">
    <citation type="submission" date="2020-07" db="EMBL/GenBank/DDBJ databases">
        <authorList>
            <person name="Nieuwenhuis M."/>
            <person name="Van De Peppel L.J.J."/>
        </authorList>
    </citation>
    <scope>NUCLEOTIDE SEQUENCE</scope>
    <source>
        <strain evidence="7">AP01</strain>
        <tissue evidence="7">Mycelium</tissue>
    </source>
</reference>
<evidence type="ECO:0000256" key="3">
    <source>
        <dbReference type="ARBA" id="ARBA00023115"/>
    </source>
</evidence>
<evidence type="ECO:0000256" key="1">
    <source>
        <dbReference type="ARBA" id="ARBA00007867"/>
    </source>
</evidence>
<dbReference type="Proteomes" id="UP000775547">
    <property type="component" value="Unassembled WGS sequence"/>
</dbReference>
<keyword evidence="5" id="KW-0472">Membrane</keyword>
<keyword evidence="5" id="KW-0812">Transmembrane</keyword>